<dbReference type="Proteomes" id="UP000824469">
    <property type="component" value="Unassembled WGS sequence"/>
</dbReference>
<protein>
    <submittedName>
        <fullName evidence="1">Uncharacterized protein</fullName>
    </submittedName>
</protein>
<keyword evidence="2" id="KW-1185">Reference proteome</keyword>
<dbReference type="EMBL" id="JAHRHJ020000001">
    <property type="protein sequence ID" value="KAH9329398.1"/>
    <property type="molecule type" value="Genomic_DNA"/>
</dbReference>
<reference evidence="1 2" key="1">
    <citation type="journal article" date="2021" name="Nat. Plants">
        <title>The Taxus genome provides insights into paclitaxel biosynthesis.</title>
        <authorList>
            <person name="Xiong X."/>
            <person name="Gou J."/>
            <person name="Liao Q."/>
            <person name="Li Y."/>
            <person name="Zhou Q."/>
            <person name="Bi G."/>
            <person name="Li C."/>
            <person name="Du R."/>
            <person name="Wang X."/>
            <person name="Sun T."/>
            <person name="Guo L."/>
            <person name="Liang H."/>
            <person name="Lu P."/>
            <person name="Wu Y."/>
            <person name="Zhang Z."/>
            <person name="Ro D.K."/>
            <person name="Shang Y."/>
            <person name="Huang S."/>
            <person name="Yan J."/>
        </authorList>
    </citation>
    <scope>NUCLEOTIDE SEQUENCE [LARGE SCALE GENOMIC DNA]</scope>
    <source>
        <strain evidence="1">Ta-2019</strain>
    </source>
</reference>
<accession>A0AA38GWC4</accession>
<proteinExistence type="predicted"/>
<sequence>GYFLNPKYNYKARLGEDQTGEVKDGLYECLERMVPDEMQQLEVHQQISFFSKTTGTFGKNLAKIARDVDQSIPRASDAFKNPNAILLKAYTKRVTTFFHARLNKGIFK</sequence>
<feature type="non-terminal residue" evidence="1">
    <location>
        <position position="108"/>
    </location>
</feature>
<comment type="caution">
    <text evidence="1">The sequence shown here is derived from an EMBL/GenBank/DDBJ whole genome shotgun (WGS) entry which is preliminary data.</text>
</comment>
<evidence type="ECO:0000313" key="2">
    <source>
        <dbReference type="Proteomes" id="UP000824469"/>
    </source>
</evidence>
<evidence type="ECO:0000313" key="1">
    <source>
        <dbReference type="EMBL" id="KAH9329398.1"/>
    </source>
</evidence>
<dbReference type="AlphaFoldDB" id="A0AA38GWC4"/>
<name>A0AA38GWC4_TAXCH</name>
<feature type="non-terminal residue" evidence="1">
    <location>
        <position position="1"/>
    </location>
</feature>
<gene>
    <name evidence="1" type="ORF">KI387_001506</name>
</gene>
<organism evidence="1 2">
    <name type="scientific">Taxus chinensis</name>
    <name type="common">Chinese yew</name>
    <name type="synonym">Taxus wallichiana var. chinensis</name>
    <dbReference type="NCBI Taxonomy" id="29808"/>
    <lineage>
        <taxon>Eukaryota</taxon>
        <taxon>Viridiplantae</taxon>
        <taxon>Streptophyta</taxon>
        <taxon>Embryophyta</taxon>
        <taxon>Tracheophyta</taxon>
        <taxon>Spermatophyta</taxon>
        <taxon>Pinopsida</taxon>
        <taxon>Pinidae</taxon>
        <taxon>Conifers II</taxon>
        <taxon>Cupressales</taxon>
        <taxon>Taxaceae</taxon>
        <taxon>Taxus</taxon>
    </lineage>
</organism>